<dbReference type="GO" id="GO:0004096">
    <property type="term" value="F:catalase activity"/>
    <property type="evidence" value="ECO:0007669"/>
    <property type="project" value="UniProtKB-EC"/>
</dbReference>
<dbReference type="SMART" id="SM01060">
    <property type="entry name" value="Catalase"/>
    <property type="match status" value="1"/>
</dbReference>
<organism evidence="10 11">
    <name type="scientific">Arthrobacter alpinus</name>
    <dbReference type="NCBI Taxonomy" id="656366"/>
    <lineage>
        <taxon>Bacteria</taxon>
        <taxon>Bacillati</taxon>
        <taxon>Actinomycetota</taxon>
        <taxon>Actinomycetes</taxon>
        <taxon>Micrococcales</taxon>
        <taxon>Micrococcaceae</taxon>
        <taxon>Arthrobacter</taxon>
    </lineage>
</organism>
<keyword evidence="3" id="KW-0575">Peroxidase</keyword>
<dbReference type="Gene3D" id="3.40.50.880">
    <property type="match status" value="1"/>
</dbReference>
<reference evidence="11" key="1">
    <citation type="submission" date="2015-11" db="EMBL/GenBank/DDBJ databases">
        <authorList>
            <person name="Kumar R."/>
            <person name="Singh D."/>
            <person name="Swarnkar M.K."/>
            <person name="Singh A.K."/>
            <person name="Kumar S."/>
        </authorList>
    </citation>
    <scope>NUCLEOTIDE SEQUENCE [LARGE SCALE GENOMIC DNA]</scope>
    <source>
        <strain evidence="11">ERGS4:06</strain>
    </source>
</reference>
<dbReference type="Pfam" id="PF00199">
    <property type="entry name" value="Catalase"/>
    <property type="match status" value="1"/>
</dbReference>
<keyword evidence="6" id="KW-0560">Oxidoreductase</keyword>
<evidence type="ECO:0000256" key="4">
    <source>
        <dbReference type="ARBA" id="ARBA00022617"/>
    </source>
</evidence>
<dbReference type="InterPro" id="IPR020835">
    <property type="entry name" value="Catalase_sf"/>
</dbReference>
<dbReference type="AlphaFoldDB" id="A0A0S2M0H5"/>
<keyword evidence="5" id="KW-0479">Metal-binding</keyword>
<comment type="cofactor">
    <cofactor evidence="1">
        <name>heme</name>
        <dbReference type="ChEBI" id="CHEBI:30413"/>
    </cofactor>
</comment>
<protein>
    <recommendedName>
        <fullName evidence="2">catalase</fullName>
        <ecNumber evidence="2">1.11.1.6</ecNumber>
    </recommendedName>
</protein>
<feature type="domain" description="Catalase core" evidence="9">
    <location>
        <begin position="2"/>
        <end position="251"/>
    </location>
</feature>
<dbReference type="InterPro" id="IPR041399">
    <property type="entry name" value="Catalase_large_C"/>
</dbReference>
<dbReference type="EMBL" id="CP013200">
    <property type="protein sequence ID" value="ALO67269.1"/>
    <property type="molecule type" value="Genomic_DNA"/>
</dbReference>
<dbReference type="PROSITE" id="PS51402">
    <property type="entry name" value="CATALASE_3"/>
    <property type="match status" value="1"/>
</dbReference>
<dbReference type="GO" id="GO:0042744">
    <property type="term" value="P:hydrogen peroxide catabolic process"/>
    <property type="evidence" value="ECO:0007669"/>
    <property type="project" value="UniProtKB-KW"/>
</dbReference>
<reference evidence="10 11" key="2">
    <citation type="journal article" date="2016" name="J. Biotechnol.">
        <title>Complete genome sequence of Arthrobacter alpinus ERGS4:06, a yellow pigmented bacterium tolerant to cold and radiations isolated from Sikkim Himalaya.</title>
        <authorList>
            <person name="Kumar R."/>
            <person name="Singh D."/>
            <person name="Swarnkar M.K."/>
            <person name="Singh A.K."/>
            <person name="Kumar S."/>
        </authorList>
    </citation>
    <scope>NUCLEOTIDE SEQUENCE [LARGE SCALE GENOMIC DNA]</scope>
    <source>
        <strain evidence="10 11">ERGS4:06</strain>
    </source>
</reference>
<keyword evidence="4" id="KW-0349">Heme</keyword>
<evidence type="ECO:0000256" key="6">
    <source>
        <dbReference type="ARBA" id="ARBA00023002"/>
    </source>
</evidence>
<gene>
    <name evidence="10" type="ORF">AS189_13115</name>
</gene>
<evidence type="ECO:0000256" key="2">
    <source>
        <dbReference type="ARBA" id="ARBA00012314"/>
    </source>
</evidence>
<dbReference type="EC" id="1.11.1.6" evidence="2"/>
<dbReference type="InterPro" id="IPR024712">
    <property type="entry name" value="Catalase_clade2"/>
</dbReference>
<dbReference type="PANTHER" id="PTHR42821">
    <property type="entry name" value="CATALASE"/>
    <property type="match status" value="1"/>
</dbReference>
<dbReference type="InterPro" id="IPR011614">
    <property type="entry name" value="Catalase_core"/>
</dbReference>
<dbReference type="GO" id="GO:0020037">
    <property type="term" value="F:heme binding"/>
    <property type="evidence" value="ECO:0007669"/>
    <property type="project" value="InterPro"/>
</dbReference>
<dbReference type="SUPFAM" id="SSF56634">
    <property type="entry name" value="Heme-dependent catalase-like"/>
    <property type="match status" value="1"/>
</dbReference>
<dbReference type="PANTHER" id="PTHR42821:SF1">
    <property type="entry name" value="CATALASE-B"/>
    <property type="match status" value="1"/>
</dbReference>
<evidence type="ECO:0000256" key="8">
    <source>
        <dbReference type="ARBA" id="ARBA00023324"/>
    </source>
</evidence>
<proteinExistence type="predicted"/>
<dbReference type="InterPro" id="IPR018028">
    <property type="entry name" value="Catalase"/>
</dbReference>
<dbReference type="GO" id="GO:0046872">
    <property type="term" value="F:metal ion binding"/>
    <property type="evidence" value="ECO:0007669"/>
    <property type="project" value="UniProtKB-KW"/>
</dbReference>
<keyword evidence="8" id="KW-0376">Hydrogen peroxide</keyword>
<evidence type="ECO:0000256" key="3">
    <source>
        <dbReference type="ARBA" id="ARBA00022559"/>
    </source>
</evidence>
<dbReference type="Proteomes" id="UP000059574">
    <property type="component" value="Chromosome"/>
</dbReference>
<evidence type="ECO:0000256" key="7">
    <source>
        <dbReference type="ARBA" id="ARBA00023004"/>
    </source>
</evidence>
<dbReference type="CDD" id="cd03132">
    <property type="entry name" value="GATase1_catalase"/>
    <property type="match status" value="1"/>
</dbReference>
<dbReference type="GO" id="GO:0005829">
    <property type="term" value="C:cytosol"/>
    <property type="evidence" value="ECO:0007669"/>
    <property type="project" value="TreeGrafter"/>
</dbReference>
<evidence type="ECO:0000313" key="10">
    <source>
        <dbReference type="EMBL" id="ALO67269.1"/>
    </source>
</evidence>
<sequence>MGNNIPVFFIQDASKFPDMVHAAKPHPGREIPQAQSVHDTFWDFVSLHTEAQTHTLWFMADRGIPRSFRMMEGFGVHTFRLINHQGKSLTKFRWKPAQGAHSPVWEEPQILNGMDPDCHRRDRADAIESGKCYEQSIRERQLAALSNIDGELCQLVAAELGLAVPAATEPPTERAPSPAVSQLGRSWPVAGRVIGIVAGAGRDPEQVLQARDAITAAGMLALIVAPVGGKLAGTDQPVQRTYATARSVEFDAVVLATSDDGGVGPDPRVVVLAEEAFRHAKAIGGWGGAGTVLEAAGVDAPAPGVCTDSRRKW</sequence>
<dbReference type="InterPro" id="IPR029062">
    <property type="entry name" value="Class_I_gatase-like"/>
</dbReference>
<evidence type="ECO:0000313" key="11">
    <source>
        <dbReference type="Proteomes" id="UP000059574"/>
    </source>
</evidence>
<dbReference type="Gene3D" id="2.40.180.10">
    <property type="entry name" value="Catalase core domain"/>
    <property type="match status" value="1"/>
</dbReference>
<name>A0A0S2M0H5_9MICC</name>
<dbReference type="GO" id="GO:0006979">
    <property type="term" value="P:response to oxidative stress"/>
    <property type="evidence" value="ECO:0007669"/>
    <property type="project" value="InterPro"/>
</dbReference>
<accession>A0A0S2M0H5</accession>
<dbReference type="Pfam" id="PF18011">
    <property type="entry name" value="Catalase_C"/>
    <property type="match status" value="1"/>
</dbReference>
<evidence type="ECO:0000256" key="1">
    <source>
        <dbReference type="ARBA" id="ARBA00001971"/>
    </source>
</evidence>
<dbReference type="SUPFAM" id="SSF52317">
    <property type="entry name" value="Class I glutamine amidotransferase-like"/>
    <property type="match status" value="1"/>
</dbReference>
<keyword evidence="7" id="KW-0408">Iron</keyword>
<evidence type="ECO:0000259" key="9">
    <source>
        <dbReference type="SMART" id="SM01060"/>
    </source>
</evidence>
<evidence type="ECO:0000256" key="5">
    <source>
        <dbReference type="ARBA" id="ARBA00022723"/>
    </source>
</evidence>